<evidence type="ECO:0000259" key="1">
    <source>
        <dbReference type="PROSITE" id="PS50181"/>
    </source>
</evidence>
<dbReference type="PROSITE" id="PS50181">
    <property type="entry name" value="FBOX"/>
    <property type="match status" value="1"/>
</dbReference>
<evidence type="ECO:0000313" key="2">
    <source>
        <dbReference type="EMBL" id="TVU01386.1"/>
    </source>
</evidence>
<accession>A0A5J9SQZ1</accession>
<dbReference type="OrthoDB" id="680931at2759"/>
<gene>
    <name evidence="2" type="ORF">EJB05_53155</name>
</gene>
<evidence type="ECO:0000313" key="3">
    <source>
        <dbReference type="Proteomes" id="UP000324897"/>
    </source>
</evidence>
<dbReference type="InterPro" id="IPR036047">
    <property type="entry name" value="F-box-like_dom_sf"/>
</dbReference>
<dbReference type="PANTHER" id="PTHR34591">
    <property type="entry name" value="OS03G0653100 PROTEIN-RELATED"/>
    <property type="match status" value="1"/>
</dbReference>
<dbReference type="Gene3D" id="1.20.1280.50">
    <property type="match status" value="1"/>
</dbReference>
<dbReference type="Proteomes" id="UP000324897">
    <property type="component" value="Unassembled WGS sequence"/>
</dbReference>
<dbReference type="InterPro" id="IPR001810">
    <property type="entry name" value="F-box_dom"/>
</dbReference>
<organism evidence="2 3">
    <name type="scientific">Eragrostis curvula</name>
    <name type="common">weeping love grass</name>
    <dbReference type="NCBI Taxonomy" id="38414"/>
    <lineage>
        <taxon>Eukaryota</taxon>
        <taxon>Viridiplantae</taxon>
        <taxon>Streptophyta</taxon>
        <taxon>Embryophyta</taxon>
        <taxon>Tracheophyta</taxon>
        <taxon>Spermatophyta</taxon>
        <taxon>Magnoliopsida</taxon>
        <taxon>Liliopsida</taxon>
        <taxon>Poales</taxon>
        <taxon>Poaceae</taxon>
        <taxon>PACMAD clade</taxon>
        <taxon>Chloridoideae</taxon>
        <taxon>Eragrostideae</taxon>
        <taxon>Eragrostidinae</taxon>
        <taxon>Eragrostis</taxon>
    </lineage>
</organism>
<comment type="caution">
    <text evidence="2">The sequence shown here is derived from an EMBL/GenBank/DDBJ whole genome shotgun (WGS) entry which is preliminary data.</text>
</comment>
<dbReference type="PANTHER" id="PTHR34591:SF29">
    <property type="entry name" value="F-BOX DOMAIN-CONTAINING PROTEIN"/>
    <property type="match status" value="1"/>
</dbReference>
<reference evidence="2 3" key="1">
    <citation type="journal article" date="2019" name="Sci. Rep.">
        <title>A high-quality genome of Eragrostis curvula grass provides insights into Poaceae evolution and supports new strategies to enhance forage quality.</title>
        <authorList>
            <person name="Carballo J."/>
            <person name="Santos B.A.C.M."/>
            <person name="Zappacosta D."/>
            <person name="Garbus I."/>
            <person name="Selva J.P."/>
            <person name="Gallo C.A."/>
            <person name="Diaz A."/>
            <person name="Albertini E."/>
            <person name="Caccamo M."/>
            <person name="Echenique V."/>
        </authorList>
    </citation>
    <scope>NUCLEOTIDE SEQUENCE [LARGE SCALE GENOMIC DNA]</scope>
    <source>
        <strain evidence="3">cv. Victoria</strain>
        <tissue evidence="2">Leaf</tissue>
    </source>
</reference>
<sequence>MVGSPSSAPKNTARKQYENLESNGTGPLLPDDLLVDVLRRLTPRSLAVSQCVCKDWSRVVHNHRLLRTDLLPLSLGGIFFNYQFLYYFTQFLSRPMTGTIVFGRLNYTLPCQKLTGLDLLFVRDNCDGLLLLHHCVVNPATRQWALLPPSPPLRQLPPDDLGYGFTYEYLVFDPTLSPNYEVLTMPNIPFNLSGCEESEWPPSTWILPVFSSPTGSWVQRSFRRDGVTAMTLTGIVGSVQLKWRQRAYWREALYICCSDNFIMRISLSDNTYRVIRLLTEDGEPTEHRRELHLGKSVKGIYCATIFQGSQLQVWFLNNQTEWVLKHDRDISPILPNLNEYDMQRNGPWILQKYYYWEDITQHSDEDSAEEDSKEAIAEENFEWDSDNDNVLEPGTRSMGSQAVFLGFHPFKEVVFLSDKFDRVLAYNWSTSKLQDLGKLSPKFYLDRQDGYYHQRGVNDCYPYTPCWLSEFPEKLSLEAQVED</sequence>
<feature type="domain" description="F-box" evidence="1">
    <location>
        <begin position="29"/>
        <end position="69"/>
    </location>
</feature>
<name>A0A5J9SQZ1_9POAL</name>
<dbReference type="Pfam" id="PF00646">
    <property type="entry name" value="F-box"/>
    <property type="match status" value="1"/>
</dbReference>
<dbReference type="EMBL" id="RWGY01000449">
    <property type="protein sequence ID" value="TVU01386.1"/>
    <property type="molecule type" value="Genomic_DNA"/>
</dbReference>
<keyword evidence="3" id="KW-1185">Reference proteome</keyword>
<dbReference type="SMART" id="SM00256">
    <property type="entry name" value="FBOX"/>
    <property type="match status" value="1"/>
</dbReference>
<dbReference type="AlphaFoldDB" id="A0A5J9SQZ1"/>
<proteinExistence type="predicted"/>
<dbReference type="Gramene" id="TVU01386">
    <property type="protein sequence ID" value="TVU01386"/>
    <property type="gene ID" value="EJB05_53155"/>
</dbReference>
<protein>
    <recommendedName>
        <fullName evidence="1">F-box domain-containing protein</fullName>
    </recommendedName>
</protein>
<dbReference type="SUPFAM" id="SSF81383">
    <property type="entry name" value="F-box domain"/>
    <property type="match status" value="1"/>
</dbReference>